<evidence type="ECO:0000313" key="1">
    <source>
        <dbReference type="EMBL" id="MCI25247.1"/>
    </source>
</evidence>
<comment type="caution">
    <text evidence="1">The sequence shown here is derived from an EMBL/GenBank/DDBJ whole genome shotgun (WGS) entry which is preliminary data.</text>
</comment>
<organism evidence="1 2">
    <name type="scientific">Trifolium medium</name>
    <dbReference type="NCBI Taxonomy" id="97028"/>
    <lineage>
        <taxon>Eukaryota</taxon>
        <taxon>Viridiplantae</taxon>
        <taxon>Streptophyta</taxon>
        <taxon>Embryophyta</taxon>
        <taxon>Tracheophyta</taxon>
        <taxon>Spermatophyta</taxon>
        <taxon>Magnoliopsida</taxon>
        <taxon>eudicotyledons</taxon>
        <taxon>Gunneridae</taxon>
        <taxon>Pentapetalae</taxon>
        <taxon>rosids</taxon>
        <taxon>fabids</taxon>
        <taxon>Fabales</taxon>
        <taxon>Fabaceae</taxon>
        <taxon>Papilionoideae</taxon>
        <taxon>50 kb inversion clade</taxon>
        <taxon>NPAAA clade</taxon>
        <taxon>Hologalegina</taxon>
        <taxon>IRL clade</taxon>
        <taxon>Trifolieae</taxon>
        <taxon>Trifolium</taxon>
    </lineage>
</organism>
<protein>
    <submittedName>
        <fullName evidence="1">Uncharacterized protein</fullName>
    </submittedName>
</protein>
<dbReference type="Proteomes" id="UP000265520">
    <property type="component" value="Unassembled WGS sequence"/>
</dbReference>
<proteinExistence type="predicted"/>
<dbReference type="EMBL" id="LXQA010146099">
    <property type="protein sequence ID" value="MCI25247.1"/>
    <property type="molecule type" value="Genomic_DNA"/>
</dbReference>
<dbReference type="AlphaFoldDB" id="A0A392QMR4"/>
<reference evidence="1 2" key="1">
    <citation type="journal article" date="2018" name="Front. Plant Sci.">
        <title>Red Clover (Trifolium pratense) and Zigzag Clover (T. medium) - A Picture of Genomic Similarities and Differences.</title>
        <authorList>
            <person name="Dluhosova J."/>
            <person name="Istvanek J."/>
            <person name="Nedelnik J."/>
            <person name="Repkova J."/>
        </authorList>
    </citation>
    <scope>NUCLEOTIDE SEQUENCE [LARGE SCALE GENOMIC DNA]</scope>
    <source>
        <strain evidence="2">cv. 10/8</strain>
        <tissue evidence="1">Leaf</tissue>
    </source>
</reference>
<sequence>MNRKIRITEGKKNQEKLLEKELCKKIGVTGDYRSPAEEFRRVMVRSLSVYYMGHVFQKNGLKSLMEQ</sequence>
<keyword evidence="2" id="KW-1185">Reference proteome</keyword>
<feature type="non-terminal residue" evidence="1">
    <location>
        <position position="67"/>
    </location>
</feature>
<evidence type="ECO:0000313" key="2">
    <source>
        <dbReference type="Proteomes" id="UP000265520"/>
    </source>
</evidence>
<accession>A0A392QMR4</accession>
<name>A0A392QMR4_9FABA</name>